<sequence>MRTLNDKQVEQVFGLMKQSDSVELKLTVVDSAIRSTADALGMDPLKAEIRQVVFFDTPDLTLSKAGVVVRARRIQGGGGDTVIKLRPVDPETLSPEVRQSTSVKVEVDTMPKGFVCSASMKGKTTADDVRAVILKKMKTRDLFTKEQRAFYKANAPEGLKLSQLSVLGPINLLKLEFTPDGVKRKFVAELWMYPDGSRILELSTKATPDDAFHIATETRDFLEKKGLDLTAEQQPKTNRALKHFTELLKKVEAGQ</sequence>
<protein>
    <recommendedName>
        <fullName evidence="3">Adenylate cyclase</fullName>
    </recommendedName>
</protein>
<keyword evidence="2" id="KW-1185">Reference proteome</keyword>
<dbReference type="Proteomes" id="UP000076079">
    <property type="component" value="Chromosome"/>
</dbReference>
<evidence type="ECO:0000313" key="2">
    <source>
        <dbReference type="Proteomes" id="UP000076079"/>
    </source>
</evidence>
<dbReference type="InterPro" id="IPR033469">
    <property type="entry name" value="CYTH-like_dom_sf"/>
</dbReference>
<reference evidence="1 2" key="1">
    <citation type="journal article" date="2016" name="Genome Announc.">
        <title>First Complete Genome Sequence of a Subdivision 6 Acidobacterium Strain.</title>
        <authorList>
            <person name="Huang S."/>
            <person name="Vieira S."/>
            <person name="Bunk B."/>
            <person name="Riedel T."/>
            <person name="Sproer C."/>
            <person name="Overmann J."/>
        </authorList>
    </citation>
    <scope>NUCLEOTIDE SEQUENCE [LARGE SCALE GENOMIC DNA]</scope>
    <source>
        <strain evidence="2">DSM 100886 HEG_-6_39</strain>
    </source>
</reference>
<evidence type="ECO:0008006" key="3">
    <source>
        <dbReference type="Google" id="ProtNLM"/>
    </source>
</evidence>
<organism evidence="1 2">
    <name type="scientific">Luteitalea pratensis</name>
    <dbReference type="NCBI Taxonomy" id="1855912"/>
    <lineage>
        <taxon>Bacteria</taxon>
        <taxon>Pseudomonadati</taxon>
        <taxon>Acidobacteriota</taxon>
        <taxon>Vicinamibacteria</taxon>
        <taxon>Vicinamibacterales</taxon>
        <taxon>Vicinamibacteraceae</taxon>
        <taxon>Luteitalea</taxon>
    </lineage>
</organism>
<dbReference type="PATRIC" id="fig|1813736.3.peg.2760"/>
<dbReference type="AlphaFoldDB" id="A0A143PNP0"/>
<gene>
    <name evidence="1" type="ORF">LuPra_02614</name>
</gene>
<dbReference type="RefSeq" id="WP_110171146.1">
    <property type="nucleotide sequence ID" value="NZ_CP015136.1"/>
</dbReference>
<accession>A0A143PNP0</accession>
<dbReference type="OrthoDB" id="5764514at2"/>
<dbReference type="EMBL" id="CP015136">
    <property type="protein sequence ID" value="AMY09399.1"/>
    <property type="molecule type" value="Genomic_DNA"/>
</dbReference>
<dbReference type="Gene3D" id="2.40.320.10">
    <property type="entry name" value="Hypothetical Protein Pfu-838710-001"/>
    <property type="match status" value="1"/>
</dbReference>
<reference evidence="2" key="2">
    <citation type="submission" date="2016-04" db="EMBL/GenBank/DDBJ databases">
        <title>First Complete Genome Sequence of a Subdivision 6 Acidobacterium.</title>
        <authorList>
            <person name="Huang S."/>
            <person name="Vieira S."/>
            <person name="Bunk B."/>
            <person name="Riedel T."/>
            <person name="Sproeer C."/>
            <person name="Overmann J."/>
        </authorList>
    </citation>
    <scope>NUCLEOTIDE SEQUENCE [LARGE SCALE GENOMIC DNA]</scope>
    <source>
        <strain evidence="2">DSM 100886 HEG_-6_39</strain>
    </source>
</reference>
<dbReference type="SUPFAM" id="SSF55154">
    <property type="entry name" value="CYTH-like phosphatases"/>
    <property type="match status" value="1"/>
</dbReference>
<evidence type="ECO:0000313" key="1">
    <source>
        <dbReference type="EMBL" id="AMY09399.1"/>
    </source>
</evidence>
<name>A0A143PNP0_LUTPR</name>
<dbReference type="KEGG" id="abac:LuPra_02614"/>
<proteinExistence type="predicted"/>